<protein>
    <submittedName>
        <fullName evidence="1">Putative tick transposon</fullName>
    </submittedName>
</protein>
<dbReference type="AlphaFoldDB" id="A0A6G5AA41"/>
<accession>A0A6G5AA41</accession>
<proteinExistence type="predicted"/>
<evidence type="ECO:0000313" key="1">
    <source>
        <dbReference type="EMBL" id="NIE47669.1"/>
    </source>
</evidence>
<sequence>MAPVVLSVGGISSLIDKIKLSTSAGVDNINSKLLKNTKEIIAMYFLMMFSLSLETGILPNDWKEGKVIPVHKSGNRQSPLNYRPISLTSVPCKIMEHVIYSHIMHFLDTNFFILPSTDLVNHYPVKPNFLYLFMIYTLLSTVTFRPMQSFSTSQMPLIRYHTNAYCQNFPS</sequence>
<organism evidence="1">
    <name type="scientific">Rhipicephalus microplus</name>
    <name type="common">Cattle tick</name>
    <name type="synonym">Boophilus microplus</name>
    <dbReference type="NCBI Taxonomy" id="6941"/>
    <lineage>
        <taxon>Eukaryota</taxon>
        <taxon>Metazoa</taxon>
        <taxon>Ecdysozoa</taxon>
        <taxon>Arthropoda</taxon>
        <taxon>Chelicerata</taxon>
        <taxon>Arachnida</taxon>
        <taxon>Acari</taxon>
        <taxon>Parasitiformes</taxon>
        <taxon>Ixodida</taxon>
        <taxon>Ixodoidea</taxon>
        <taxon>Ixodidae</taxon>
        <taxon>Rhipicephalinae</taxon>
        <taxon>Rhipicephalus</taxon>
        <taxon>Boophilus</taxon>
    </lineage>
</organism>
<dbReference type="PANTHER" id="PTHR33395">
    <property type="entry name" value="TRANSCRIPTASE, PUTATIVE-RELATED-RELATED"/>
    <property type="match status" value="1"/>
</dbReference>
<name>A0A6G5AA41_RHIMP</name>
<reference evidence="1" key="1">
    <citation type="submission" date="2020-03" db="EMBL/GenBank/DDBJ databases">
        <title>A transcriptome and proteome of the tick Rhipicephalus microplus shaped by the genetic composition of its hosts and developmental stage.</title>
        <authorList>
            <person name="Garcia G.R."/>
            <person name="Ribeiro J.M.C."/>
            <person name="Maruyama S.R."/>
            <person name="Gardinasse L.G."/>
            <person name="Nelson K."/>
            <person name="Ferreira B.R."/>
            <person name="Andrade T.G."/>
            <person name="Santos I.K.F.M."/>
        </authorList>
    </citation>
    <scope>NUCLEOTIDE SEQUENCE</scope>
    <source>
        <strain evidence="1">NSGR</strain>
        <tissue evidence="1">Salivary glands</tissue>
    </source>
</reference>
<dbReference type="EMBL" id="GIKN01005396">
    <property type="protein sequence ID" value="NIE47669.1"/>
    <property type="molecule type" value="Transcribed_RNA"/>
</dbReference>
<dbReference type="PANTHER" id="PTHR33395:SF22">
    <property type="entry name" value="REVERSE TRANSCRIPTASE DOMAIN-CONTAINING PROTEIN"/>
    <property type="match status" value="1"/>
</dbReference>